<accession>A0A0F8Z3M9</accession>
<evidence type="ECO:0008006" key="2">
    <source>
        <dbReference type="Google" id="ProtNLM"/>
    </source>
</evidence>
<feature type="non-terminal residue" evidence="1">
    <location>
        <position position="1"/>
    </location>
</feature>
<dbReference type="EMBL" id="LAZR01062687">
    <property type="protein sequence ID" value="KKK61009.1"/>
    <property type="molecule type" value="Genomic_DNA"/>
</dbReference>
<gene>
    <name evidence="1" type="ORF">LCGC14_3018600</name>
</gene>
<proteinExistence type="predicted"/>
<reference evidence="1" key="1">
    <citation type="journal article" date="2015" name="Nature">
        <title>Complex archaea that bridge the gap between prokaryotes and eukaryotes.</title>
        <authorList>
            <person name="Spang A."/>
            <person name="Saw J.H."/>
            <person name="Jorgensen S.L."/>
            <person name="Zaremba-Niedzwiedzka K."/>
            <person name="Martijn J."/>
            <person name="Lind A.E."/>
            <person name="van Eijk R."/>
            <person name="Schleper C."/>
            <person name="Guy L."/>
            <person name="Ettema T.J."/>
        </authorList>
    </citation>
    <scope>NUCLEOTIDE SEQUENCE</scope>
</reference>
<organism evidence="1">
    <name type="scientific">marine sediment metagenome</name>
    <dbReference type="NCBI Taxonomy" id="412755"/>
    <lineage>
        <taxon>unclassified sequences</taxon>
        <taxon>metagenomes</taxon>
        <taxon>ecological metagenomes</taxon>
    </lineage>
</organism>
<comment type="caution">
    <text evidence="1">The sequence shown here is derived from an EMBL/GenBank/DDBJ whole genome shotgun (WGS) entry which is preliminary data.</text>
</comment>
<evidence type="ECO:0000313" key="1">
    <source>
        <dbReference type="EMBL" id="KKK61009.1"/>
    </source>
</evidence>
<protein>
    <recommendedName>
        <fullName evidence="2">VRR-NUC domain-containing protein</fullName>
    </recommendedName>
</protein>
<sequence length="78" mass="9473">YYHTHRSQNSPSGFPDTVLLRLEPKKRLIFAELKTDDLKVSQPSIDQWFWLYMLQQLPFVECYMWRPSDRDEIEVILL</sequence>
<dbReference type="AlphaFoldDB" id="A0A0F8Z3M9"/>
<name>A0A0F8Z3M9_9ZZZZ</name>